<evidence type="ECO:0000313" key="1">
    <source>
        <dbReference type="EMBL" id="MDT1064779.1"/>
    </source>
</evidence>
<evidence type="ECO:0000313" key="2">
    <source>
        <dbReference type="Proteomes" id="UP001251085"/>
    </source>
</evidence>
<proteinExistence type="predicted"/>
<name>A0ABU3EKL9_9RHOB</name>
<comment type="caution">
    <text evidence="1">The sequence shown here is derived from an EMBL/GenBank/DDBJ whole genome shotgun (WGS) entry which is preliminary data.</text>
</comment>
<sequence>LRCILIASLSVPSVGRTLIAGGGKIPWQVKYDRLYYSHPKLAPHLSALGEDVALSEALEWIRRARFKALEKDQAASSLVQGVIRFFNASDLLPHGAYLESITADGIMISNGDGAVVPIEEMSDGYRSVLAMNLEILRAMDTAYGREALLAALERGEPTSIDLPGVVLIDEVMHISTQLGKSVSASGSLPVFRKCSFSSLHTVILSAAQPVKTQFGDLQLREVTSHRRALRAETLIG</sequence>
<dbReference type="EMBL" id="JAVRQI010000042">
    <property type="protein sequence ID" value="MDT1064779.1"/>
    <property type="molecule type" value="Genomic_DNA"/>
</dbReference>
<accession>A0ABU3EKL9</accession>
<protein>
    <submittedName>
        <fullName evidence="1">Uncharacterized protein</fullName>
    </submittedName>
</protein>
<organism evidence="1 2">
    <name type="scientific">Paracoccus broussonetiae</name>
    <dbReference type="NCBI Taxonomy" id="3075834"/>
    <lineage>
        <taxon>Bacteria</taxon>
        <taxon>Pseudomonadati</taxon>
        <taxon>Pseudomonadota</taxon>
        <taxon>Alphaproteobacteria</taxon>
        <taxon>Rhodobacterales</taxon>
        <taxon>Paracoccaceae</taxon>
        <taxon>Paracoccus</taxon>
    </lineage>
</organism>
<dbReference type="RefSeq" id="WP_311761859.1">
    <property type="nucleotide sequence ID" value="NZ_JAVRQI010000042.1"/>
</dbReference>
<dbReference type="Proteomes" id="UP001251085">
    <property type="component" value="Unassembled WGS sequence"/>
</dbReference>
<gene>
    <name evidence="1" type="ORF">RM190_23215</name>
</gene>
<feature type="non-terminal residue" evidence="1">
    <location>
        <position position="1"/>
    </location>
</feature>
<keyword evidence="2" id="KW-1185">Reference proteome</keyword>
<reference evidence="2" key="1">
    <citation type="submission" date="2023-07" db="EMBL/GenBank/DDBJ databases">
        <title>Characterization of two Paracoccaceae strains isolated from Phycosphere and proposal of Xinfangfangia lacusdiani sp. nov.</title>
        <authorList>
            <person name="Deng Y."/>
            <person name="Zhang Y.Q."/>
        </authorList>
    </citation>
    <scope>NUCLEOTIDE SEQUENCE [LARGE SCALE GENOMIC DNA]</scope>
    <source>
        <strain evidence="2">CPCC 101403</strain>
    </source>
</reference>